<dbReference type="KEGG" id="cyc:PCC7424_4454"/>
<dbReference type="AlphaFoldDB" id="B7K949"/>
<dbReference type="Proteomes" id="UP000002384">
    <property type="component" value="Chromosome"/>
</dbReference>
<dbReference type="OrthoDB" id="573618at2"/>
<evidence type="ECO:0000313" key="2">
    <source>
        <dbReference type="Proteomes" id="UP000002384"/>
    </source>
</evidence>
<reference evidence="2" key="1">
    <citation type="journal article" date="2011" name="MBio">
        <title>Novel metabolic attributes of the genus Cyanothece, comprising a group of unicellular nitrogen-fixing Cyanobacteria.</title>
        <authorList>
            <person name="Bandyopadhyay A."/>
            <person name="Elvitigala T."/>
            <person name="Welsh E."/>
            <person name="Stockel J."/>
            <person name="Liberton M."/>
            <person name="Min H."/>
            <person name="Sherman L.A."/>
            <person name="Pakrasi H.B."/>
        </authorList>
    </citation>
    <scope>NUCLEOTIDE SEQUENCE [LARGE SCALE GENOMIC DNA]</scope>
    <source>
        <strain evidence="2">PCC 7424</strain>
    </source>
</reference>
<gene>
    <name evidence="1" type="ordered locus">PCC7424_4454</name>
</gene>
<dbReference type="HOGENOM" id="CLU_2034194_0_0_3"/>
<dbReference type="eggNOG" id="ENOG503217E">
    <property type="taxonomic scope" value="Bacteria"/>
</dbReference>
<sequence length="123" mass="14771">MVAHNTNLENSPEVDEKIRKIAEEAIEQDKLTEEQEEKLKNLYFQYVGEEEYYYGKRQEESFNKNLPELIKNYSGMYVWFEDGQVMDYDADEDVLLDRIYPSERLKSRTINAIYVREVPQYIP</sequence>
<organism evidence="1 2">
    <name type="scientific">Gloeothece citriformis (strain PCC 7424)</name>
    <name type="common">Cyanothece sp. (strain PCC 7424)</name>
    <dbReference type="NCBI Taxonomy" id="65393"/>
    <lineage>
        <taxon>Bacteria</taxon>
        <taxon>Bacillati</taxon>
        <taxon>Cyanobacteriota</taxon>
        <taxon>Cyanophyceae</taxon>
        <taxon>Oscillatoriophycideae</taxon>
        <taxon>Chroococcales</taxon>
        <taxon>Aphanothecaceae</taxon>
        <taxon>Gloeothece</taxon>
        <taxon>Gloeothece citriformis</taxon>
    </lineage>
</organism>
<accession>B7K949</accession>
<name>B7K949_GLOC7</name>
<protein>
    <recommendedName>
        <fullName evidence="3">DUF5678 domain-containing protein</fullName>
    </recommendedName>
</protein>
<dbReference type="EMBL" id="CP001291">
    <property type="protein sequence ID" value="ACK72818.1"/>
    <property type="molecule type" value="Genomic_DNA"/>
</dbReference>
<keyword evidence="2" id="KW-1185">Reference proteome</keyword>
<evidence type="ECO:0000313" key="1">
    <source>
        <dbReference type="EMBL" id="ACK72818.1"/>
    </source>
</evidence>
<evidence type="ECO:0008006" key="3">
    <source>
        <dbReference type="Google" id="ProtNLM"/>
    </source>
</evidence>
<dbReference type="RefSeq" id="WP_015956402.1">
    <property type="nucleotide sequence ID" value="NC_011729.1"/>
</dbReference>
<proteinExistence type="predicted"/>
<dbReference type="STRING" id="65393.PCC7424_4454"/>